<dbReference type="AlphaFoldDB" id="A0A5C7GZ17"/>
<dbReference type="Gene3D" id="3.10.280.10">
    <property type="entry name" value="Mitochondrial glycoprotein"/>
    <property type="match status" value="1"/>
</dbReference>
<evidence type="ECO:0000313" key="2">
    <source>
        <dbReference type="EMBL" id="TXG49841.1"/>
    </source>
</evidence>
<feature type="region of interest" description="Disordered" evidence="1">
    <location>
        <begin position="202"/>
        <end position="225"/>
    </location>
</feature>
<organism evidence="2 3">
    <name type="scientific">Acer yangbiense</name>
    <dbReference type="NCBI Taxonomy" id="1000413"/>
    <lineage>
        <taxon>Eukaryota</taxon>
        <taxon>Viridiplantae</taxon>
        <taxon>Streptophyta</taxon>
        <taxon>Embryophyta</taxon>
        <taxon>Tracheophyta</taxon>
        <taxon>Spermatophyta</taxon>
        <taxon>Magnoliopsida</taxon>
        <taxon>eudicotyledons</taxon>
        <taxon>Gunneridae</taxon>
        <taxon>Pentapetalae</taxon>
        <taxon>rosids</taxon>
        <taxon>malvids</taxon>
        <taxon>Sapindales</taxon>
        <taxon>Sapindaceae</taxon>
        <taxon>Hippocastanoideae</taxon>
        <taxon>Acereae</taxon>
        <taxon>Acer</taxon>
    </lineage>
</organism>
<gene>
    <name evidence="2" type="ORF">EZV62_025716</name>
</gene>
<dbReference type="Proteomes" id="UP000323000">
    <property type="component" value="Chromosome 12"/>
</dbReference>
<feature type="compositionally biased region" description="Polar residues" evidence="1">
    <location>
        <begin position="202"/>
        <end position="216"/>
    </location>
</feature>
<proteinExistence type="predicted"/>
<dbReference type="InterPro" id="IPR003428">
    <property type="entry name" value="MAM33"/>
</dbReference>
<name>A0A5C7GZ17_9ROSI</name>
<evidence type="ECO:0008006" key="4">
    <source>
        <dbReference type="Google" id="ProtNLM"/>
    </source>
</evidence>
<dbReference type="EMBL" id="VAHF01000012">
    <property type="protein sequence ID" value="TXG49841.1"/>
    <property type="molecule type" value="Genomic_DNA"/>
</dbReference>
<dbReference type="GO" id="GO:0005759">
    <property type="term" value="C:mitochondrial matrix"/>
    <property type="evidence" value="ECO:0007669"/>
    <property type="project" value="InterPro"/>
</dbReference>
<dbReference type="InterPro" id="IPR036561">
    <property type="entry name" value="MAM33_sf"/>
</dbReference>
<accession>A0A5C7GZ17</accession>
<dbReference type="OrthoDB" id="278212at2759"/>
<reference evidence="3" key="1">
    <citation type="journal article" date="2019" name="Gigascience">
        <title>De novo genome assembly of the endangered Acer yangbiense, a plant species with extremely small populations endemic to Yunnan Province, China.</title>
        <authorList>
            <person name="Yang J."/>
            <person name="Wariss H.M."/>
            <person name="Tao L."/>
            <person name="Zhang R."/>
            <person name="Yun Q."/>
            <person name="Hollingsworth P."/>
            <person name="Dao Z."/>
            <person name="Luo G."/>
            <person name="Guo H."/>
            <person name="Ma Y."/>
            <person name="Sun W."/>
        </authorList>
    </citation>
    <scope>NUCLEOTIDE SEQUENCE [LARGE SCALE GENOMIC DNA]</scope>
    <source>
        <strain evidence="3">cv. Malutang</strain>
    </source>
</reference>
<evidence type="ECO:0000313" key="3">
    <source>
        <dbReference type="Proteomes" id="UP000323000"/>
    </source>
</evidence>
<comment type="caution">
    <text evidence="2">The sequence shown here is derived from an EMBL/GenBank/DDBJ whole genome shotgun (WGS) entry which is preliminary data.</text>
</comment>
<dbReference type="PANTHER" id="PTHR10826">
    <property type="entry name" value="COMPLEMENT COMPONENT 1"/>
    <property type="match status" value="1"/>
</dbReference>
<protein>
    <recommendedName>
        <fullName evidence="4">Mitochondrial glycoprotein family protein</fullName>
    </recommendedName>
</protein>
<evidence type="ECO:0000256" key="1">
    <source>
        <dbReference type="SAM" id="MobiDB-lite"/>
    </source>
</evidence>
<dbReference type="SUPFAM" id="SSF54529">
    <property type="entry name" value="Mitochondrial glycoprotein MAM33-like"/>
    <property type="match status" value="1"/>
</dbReference>
<dbReference type="PANTHER" id="PTHR10826:SF41">
    <property type="entry name" value="MITOCHONDRIAL GLYCOPROTEIN FAMILY PROTEIN"/>
    <property type="match status" value="1"/>
</dbReference>
<keyword evidence="3" id="KW-1185">Reference proteome</keyword>
<sequence>MTLSTMLCKSASSLVPLTSQLVGRVNRHYHHSAVFTASNHPNWKQISSSFNVPVLHLSTASATTKTMKPSADESVLRVLNLEIKSALETNKDHDRVEESTPSEFPFKIEDNPGQYTAILTREYRGELIKVEAHMPTSSTTGGDHYCHPIKMVINISKNDRPSLEFTCIGQLSKNDGPFSEFTCDGTLYPVSILEFSVKNSENSSEDSTIKNSAQSENSKDDQMPFEGPNFYDLDKNLKEAFHRYLDAKGINAGFIGFLYEYMRNKCTREHLIWLKKMKNFIEV</sequence>
<dbReference type="Pfam" id="PF02330">
    <property type="entry name" value="MAM33"/>
    <property type="match status" value="1"/>
</dbReference>